<dbReference type="InterPro" id="IPR006311">
    <property type="entry name" value="TAT_signal"/>
</dbReference>
<proteinExistence type="predicted"/>
<protein>
    <recommendedName>
        <fullName evidence="4">Peptidase inhibitor family I36</fullName>
    </recommendedName>
</protein>
<accession>A0A0L6CE78</accession>
<dbReference type="PROSITE" id="PS51318">
    <property type="entry name" value="TAT"/>
    <property type="match status" value="1"/>
</dbReference>
<keyword evidence="1" id="KW-0732">Signal</keyword>
<dbReference type="RefSeq" id="WP_050668163.1">
    <property type="nucleotide sequence ID" value="NZ_LAIR01000002.1"/>
</dbReference>
<comment type="caution">
    <text evidence="2">The sequence shown here is derived from an EMBL/GenBank/DDBJ whole genome shotgun (WGS) entry which is preliminary data.</text>
</comment>
<feature type="signal peptide" evidence="1">
    <location>
        <begin position="1"/>
        <end position="26"/>
    </location>
</feature>
<dbReference type="EMBL" id="LAIR01000002">
    <property type="protein sequence ID" value="KNX35969.1"/>
    <property type="molecule type" value="Genomic_DNA"/>
</dbReference>
<dbReference type="STRING" id="1631356.VV01_00435"/>
<organism evidence="2 3">
    <name type="scientific">Luteipulveratus halotolerans</name>
    <dbReference type="NCBI Taxonomy" id="1631356"/>
    <lineage>
        <taxon>Bacteria</taxon>
        <taxon>Bacillati</taxon>
        <taxon>Actinomycetota</taxon>
        <taxon>Actinomycetes</taxon>
        <taxon>Micrococcales</taxon>
        <taxon>Dermacoccaceae</taxon>
        <taxon>Luteipulveratus</taxon>
    </lineage>
</organism>
<name>A0A0L6CE78_9MICO</name>
<evidence type="ECO:0000256" key="1">
    <source>
        <dbReference type="SAM" id="SignalP"/>
    </source>
</evidence>
<dbReference type="AlphaFoldDB" id="A0A0L6CE78"/>
<feature type="chain" id="PRO_5005562916" description="Peptidase inhibitor family I36" evidence="1">
    <location>
        <begin position="27"/>
        <end position="145"/>
    </location>
</feature>
<evidence type="ECO:0008006" key="4">
    <source>
        <dbReference type="Google" id="ProtNLM"/>
    </source>
</evidence>
<dbReference type="Proteomes" id="UP000037397">
    <property type="component" value="Unassembled WGS sequence"/>
</dbReference>
<evidence type="ECO:0000313" key="2">
    <source>
        <dbReference type="EMBL" id="KNX35969.1"/>
    </source>
</evidence>
<dbReference type="Pfam" id="PF03995">
    <property type="entry name" value="Inhibitor_I36"/>
    <property type="match status" value="1"/>
</dbReference>
<evidence type="ECO:0000313" key="3">
    <source>
        <dbReference type="Proteomes" id="UP000037397"/>
    </source>
</evidence>
<keyword evidence="3" id="KW-1185">Reference proteome</keyword>
<reference evidence="3" key="1">
    <citation type="submission" date="2015-03" db="EMBL/GenBank/DDBJ databases">
        <title>Luteipulveratus halotolerans sp. nov., a novel actinobacterium (Dermacoccaceae) from Sarawak, Malaysia.</title>
        <authorList>
            <person name="Juboi H."/>
            <person name="Basik A."/>
            <person name="Shamsul S.S."/>
            <person name="Arnold P."/>
            <person name="Schmitt E.K."/>
            <person name="Sanglier J.-J."/>
            <person name="Yeo T."/>
        </authorList>
    </citation>
    <scope>NUCLEOTIDE SEQUENCE [LARGE SCALE GENOMIC DNA]</scope>
    <source>
        <strain evidence="3">C296001</strain>
    </source>
</reference>
<dbReference type="OrthoDB" id="9810670at2"/>
<gene>
    <name evidence="2" type="ORF">VV01_00435</name>
</gene>
<sequence>MTAATRVRKSLVAGAAVAMVGLGALAAEAPSASASYRDGYCEKGEFCYFYNSMDDSTFRGSGSDFVSSIANYGSDPSTCYTFRSPGAGQGPCIKNNAAAVWNRTSRSVRVYYNSNSSGAYVTVPPGGWGNLPINLQNQNASHKFL</sequence>